<gene>
    <name evidence="6" type="ORF">CC78DRAFT_566289</name>
</gene>
<keyword evidence="2" id="KW-0862">Zinc</keyword>
<evidence type="ECO:0008006" key="8">
    <source>
        <dbReference type="Google" id="ProtNLM"/>
    </source>
</evidence>
<reference evidence="7" key="1">
    <citation type="journal article" date="2020" name="Stud. Mycol.">
        <title>101 Dothideomycetes genomes: A test case for predicting lifestyles and emergence of pathogens.</title>
        <authorList>
            <person name="Haridas S."/>
            <person name="Albert R."/>
            <person name="Binder M."/>
            <person name="Bloem J."/>
            <person name="LaButti K."/>
            <person name="Salamov A."/>
            <person name="Andreopoulos B."/>
            <person name="Baker S."/>
            <person name="Barry K."/>
            <person name="Bills G."/>
            <person name="Bluhm B."/>
            <person name="Cannon C."/>
            <person name="Castanera R."/>
            <person name="Culley D."/>
            <person name="Daum C."/>
            <person name="Ezra D."/>
            <person name="Gonzalez J."/>
            <person name="Henrissat B."/>
            <person name="Kuo A."/>
            <person name="Liang C."/>
            <person name="Lipzen A."/>
            <person name="Lutzoni F."/>
            <person name="Magnuson J."/>
            <person name="Mondo S."/>
            <person name="Nolan M."/>
            <person name="Ohm R."/>
            <person name="Pangilinan J."/>
            <person name="Park H.-J."/>
            <person name="Ramirez L."/>
            <person name="Alfaro M."/>
            <person name="Sun H."/>
            <person name="Tritt A."/>
            <person name="Yoshinaga Y."/>
            <person name="Zwiers L.-H."/>
            <person name="Turgeon B."/>
            <person name="Goodwin S."/>
            <person name="Spatafora J."/>
            <person name="Crous P."/>
            <person name="Grigoriev I."/>
        </authorList>
    </citation>
    <scope>NUCLEOTIDE SEQUENCE [LARGE SCALE GENOMIC DNA]</scope>
    <source>
        <strain evidence="7">CBS 304.66</strain>
    </source>
</reference>
<evidence type="ECO:0000313" key="6">
    <source>
        <dbReference type="EMBL" id="KAF2267348.1"/>
    </source>
</evidence>
<proteinExistence type="predicted"/>
<dbReference type="SUPFAM" id="SSF54160">
    <property type="entry name" value="Chromo domain-like"/>
    <property type="match status" value="1"/>
</dbReference>
<name>A0A9P4KGN2_9PLEO</name>
<comment type="subunit">
    <text evidence="1">Component of the NuA4 histone acetyltransferase complex.</text>
</comment>
<evidence type="ECO:0000259" key="4">
    <source>
        <dbReference type="PROSITE" id="PS50089"/>
    </source>
</evidence>
<keyword evidence="2" id="KW-0479">Metal-binding</keyword>
<dbReference type="Gene3D" id="2.40.50.40">
    <property type="match status" value="1"/>
</dbReference>
<dbReference type="EMBL" id="ML986592">
    <property type="protein sequence ID" value="KAF2267348.1"/>
    <property type="molecule type" value="Genomic_DNA"/>
</dbReference>
<dbReference type="AlphaFoldDB" id="A0A9P4KGN2"/>
<dbReference type="InterPro" id="IPR001841">
    <property type="entry name" value="Znf_RING"/>
</dbReference>
<evidence type="ECO:0000313" key="7">
    <source>
        <dbReference type="Proteomes" id="UP000800093"/>
    </source>
</evidence>
<dbReference type="InterPro" id="IPR044063">
    <property type="entry name" value="ZF_RING_GID"/>
</dbReference>
<sequence>MGDAAEPRAGCPHTWSSVAKIDLGGDPEDRACPVCLTEFFRKHEDGGYETPVKLLCGHIIGKKCLSEWRRQSLTCPNCRDQRGFRPDECEQCEELVLEAAERKYQVIDIRPRDVLEDILVRLRSLADGEEYFALPESAMWTLRDYWSKTLRARRFQYLTAIELAETLDPFLIEAERTNAQDTLGREASKLTPEGYFSPRNINWGDYPAGEEPWIAAFLRDWAAEYVGANGQERLGHVWGEYTTAISPENGYWNQLYRPKRIIGHHLHGNTLRYLVKWVGDRWGSEWVDWRDLREMTEMLDAYNARFGIVLRL</sequence>
<dbReference type="PROSITE" id="PS51867">
    <property type="entry name" value="ZF_RING_GID"/>
    <property type="match status" value="1"/>
</dbReference>
<dbReference type="Gene3D" id="3.30.40.10">
    <property type="entry name" value="Zinc/RING finger domain, C3HC4 (zinc finger)"/>
    <property type="match status" value="1"/>
</dbReference>
<dbReference type="Pfam" id="PF13639">
    <property type="entry name" value="zf-RING_2"/>
    <property type="match status" value="1"/>
</dbReference>
<accession>A0A9P4KGN2</accession>
<dbReference type="SMART" id="SM00184">
    <property type="entry name" value="RING"/>
    <property type="match status" value="1"/>
</dbReference>
<comment type="caution">
    <text evidence="6">The sequence shown here is derived from an EMBL/GenBank/DDBJ whole genome shotgun (WGS) entry which is preliminary data.</text>
</comment>
<feature type="domain" description="RING-Gid-type" evidence="5">
    <location>
        <begin position="32"/>
        <end position="78"/>
    </location>
</feature>
<dbReference type="PROSITE" id="PS50089">
    <property type="entry name" value="ZF_RING_2"/>
    <property type="match status" value="1"/>
</dbReference>
<evidence type="ECO:0000256" key="3">
    <source>
        <dbReference type="PROSITE-ProRule" id="PRU01215"/>
    </source>
</evidence>
<evidence type="ECO:0000259" key="5">
    <source>
        <dbReference type="PROSITE" id="PS51867"/>
    </source>
</evidence>
<dbReference type="OrthoDB" id="3687216at2759"/>
<dbReference type="Proteomes" id="UP000800093">
    <property type="component" value="Unassembled WGS sequence"/>
</dbReference>
<evidence type="ECO:0000256" key="2">
    <source>
        <dbReference type="PROSITE-ProRule" id="PRU00175"/>
    </source>
</evidence>
<dbReference type="InterPro" id="IPR013083">
    <property type="entry name" value="Znf_RING/FYVE/PHD"/>
</dbReference>
<dbReference type="InterPro" id="IPR016197">
    <property type="entry name" value="Chromo-like_dom_sf"/>
</dbReference>
<keyword evidence="2" id="KW-0863">Zinc-finger</keyword>
<dbReference type="GO" id="GO:0061630">
    <property type="term" value="F:ubiquitin protein ligase activity"/>
    <property type="evidence" value="ECO:0007669"/>
    <property type="project" value="InterPro"/>
</dbReference>
<dbReference type="SUPFAM" id="SSF57850">
    <property type="entry name" value="RING/U-box"/>
    <property type="match status" value="1"/>
</dbReference>
<protein>
    <recommendedName>
        <fullName evidence="8">RING-type domain-containing protein</fullName>
    </recommendedName>
</protein>
<keyword evidence="7" id="KW-1185">Reference proteome</keyword>
<organism evidence="6 7">
    <name type="scientific">Lojkania enalia</name>
    <dbReference type="NCBI Taxonomy" id="147567"/>
    <lineage>
        <taxon>Eukaryota</taxon>
        <taxon>Fungi</taxon>
        <taxon>Dikarya</taxon>
        <taxon>Ascomycota</taxon>
        <taxon>Pezizomycotina</taxon>
        <taxon>Dothideomycetes</taxon>
        <taxon>Pleosporomycetidae</taxon>
        <taxon>Pleosporales</taxon>
        <taxon>Pleosporales incertae sedis</taxon>
        <taxon>Lojkania</taxon>
    </lineage>
</organism>
<feature type="zinc finger region" description="RING-Gid-type" evidence="3">
    <location>
        <begin position="32"/>
        <end position="78"/>
    </location>
</feature>
<dbReference type="GO" id="GO:0008270">
    <property type="term" value="F:zinc ion binding"/>
    <property type="evidence" value="ECO:0007669"/>
    <property type="project" value="UniProtKB-KW"/>
</dbReference>
<feature type="domain" description="RING-type" evidence="4">
    <location>
        <begin position="32"/>
        <end position="79"/>
    </location>
</feature>
<evidence type="ECO:0000256" key="1">
    <source>
        <dbReference type="ARBA" id="ARBA00011353"/>
    </source>
</evidence>